<reference evidence="2 3" key="1">
    <citation type="journal article" date="2013" name="BMC Microbiol.">
        <title>Identification of the type II cytochrome c maturation pathway in anammox bacteria by comparative genomics.</title>
        <authorList>
            <person name="Ferousi C."/>
            <person name="Speth D.R."/>
            <person name="Reimann J."/>
            <person name="Op den Camp H.J."/>
            <person name="Allen J.W."/>
            <person name="Keltjens J.T."/>
            <person name="Jetten M.S."/>
        </authorList>
    </citation>
    <scope>NUCLEOTIDE SEQUENCE [LARGE SCALE GENOMIC DNA]</scope>
    <source>
        <strain evidence="2">RU1</strain>
    </source>
</reference>
<evidence type="ECO:0000313" key="3">
    <source>
        <dbReference type="Proteomes" id="UP000034954"/>
    </source>
</evidence>
<name>A0A0M2UQA1_9BACT</name>
<dbReference type="Proteomes" id="UP000034954">
    <property type="component" value="Unassembled WGS sequence"/>
</dbReference>
<dbReference type="PANTHER" id="PTHR33495:SF2">
    <property type="entry name" value="ANTI-SIGMA FACTOR ANTAGONIST TM_1081-RELATED"/>
    <property type="match status" value="1"/>
</dbReference>
<dbReference type="AlphaFoldDB" id="A0A0M2UQA1"/>
<comment type="caution">
    <text evidence="2">The sequence shown here is derived from an EMBL/GenBank/DDBJ whole genome shotgun (WGS) entry which is preliminary data.</text>
</comment>
<dbReference type="EMBL" id="LAQJ01000282">
    <property type="protein sequence ID" value="KKO18268.1"/>
    <property type="molecule type" value="Genomic_DNA"/>
</dbReference>
<dbReference type="Gene3D" id="3.30.750.24">
    <property type="entry name" value="STAS domain"/>
    <property type="match status" value="1"/>
</dbReference>
<gene>
    <name evidence="2" type="ORF">BROFUL_02995</name>
</gene>
<protein>
    <recommendedName>
        <fullName evidence="1">STAS domain-containing protein</fullName>
    </recommendedName>
</protein>
<dbReference type="InterPro" id="IPR036513">
    <property type="entry name" value="STAS_dom_sf"/>
</dbReference>
<keyword evidence="3" id="KW-1185">Reference proteome</keyword>
<dbReference type="Pfam" id="PF01740">
    <property type="entry name" value="STAS"/>
    <property type="match status" value="1"/>
</dbReference>
<dbReference type="PANTHER" id="PTHR33495">
    <property type="entry name" value="ANTI-SIGMA FACTOR ANTAGONIST TM_1081-RELATED-RELATED"/>
    <property type="match status" value="1"/>
</dbReference>
<dbReference type="SUPFAM" id="SSF52091">
    <property type="entry name" value="SpoIIaa-like"/>
    <property type="match status" value="1"/>
</dbReference>
<accession>A0A0M2UQA1</accession>
<dbReference type="GO" id="GO:0043856">
    <property type="term" value="F:anti-sigma factor antagonist activity"/>
    <property type="evidence" value="ECO:0007669"/>
    <property type="project" value="TreeGrafter"/>
</dbReference>
<dbReference type="PROSITE" id="PS50801">
    <property type="entry name" value="STAS"/>
    <property type="match status" value="1"/>
</dbReference>
<dbReference type="CDD" id="cd07043">
    <property type="entry name" value="STAS_anti-anti-sigma_factors"/>
    <property type="match status" value="1"/>
</dbReference>
<sequence length="128" mass="14514">MKIEKQENEKIITLLPKGNLVYEGIEELEALLKVLRDEVRCIIIDLTYTKYLSAKALSIIADSVKDYRAKRMNLKLVNVNEHIIGLFDITGVNKVISIFENEDAVLASIGPQVGKLEKNLLWSKECII</sequence>
<proteinExistence type="predicted"/>
<feature type="domain" description="STAS" evidence="1">
    <location>
        <begin position="1"/>
        <end position="109"/>
    </location>
</feature>
<evidence type="ECO:0000259" key="1">
    <source>
        <dbReference type="PROSITE" id="PS50801"/>
    </source>
</evidence>
<organism evidence="2 3">
    <name type="scientific">Candidatus Brocadia fulgida</name>
    <dbReference type="NCBI Taxonomy" id="380242"/>
    <lineage>
        <taxon>Bacteria</taxon>
        <taxon>Pseudomonadati</taxon>
        <taxon>Planctomycetota</taxon>
        <taxon>Candidatus Brocadiia</taxon>
        <taxon>Candidatus Brocadiales</taxon>
        <taxon>Candidatus Brocadiaceae</taxon>
        <taxon>Candidatus Brocadia</taxon>
    </lineage>
</organism>
<dbReference type="InterPro" id="IPR002645">
    <property type="entry name" value="STAS_dom"/>
</dbReference>
<evidence type="ECO:0000313" key="2">
    <source>
        <dbReference type="EMBL" id="KKO18268.1"/>
    </source>
</evidence>